<organism evidence="1 2">
    <name type="scientific">Zymoseptoria tritici ST99CH_1E4</name>
    <dbReference type="NCBI Taxonomy" id="1276532"/>
    <lineage>
        <taxon>Eukaryota</taxon>
        <taxon>Fungi</taxon>
        <taxon>Dikarya</taxon>
        <taxon>Ascomycota</taxon>
        <taxon>Pezizomycotina</taxon>
        <taxon>Dothideomycetes</taxon>
        <taxon>Dothideomycetidae</taxon>
        <taxon>Mycosphaerellales</taxon>
        <taxon>Mycosphaerellaceae</taxon>
        <taxon>Zymoseptoria</taxon>
    </lineage>
</organism>
<evidence type="ECO:0000313" key="2">
    <source>
        <dbReference type="Proteomes" id="UP000245764"/>
    </source>
</evidence>
<accession>A0A2H1H9Z6</accession>
<evidence type="ECO:0000313" key="1">
    <source>
        <dbReference type="EMBL" id="SMR62614.1"/>
    </source>
</evidence>
<name>A0A2H1H9Z6_ZYMTR</name>
<dbReference type="EMBL" id="LT854271">
    <property type="protein sequence ID" value="SMR62614.1"/>
    <property type="molecule type" value="Genomic_DNA"/>
</dbReference>
<dbReference type="AlphaFoldDB" id="A0A2H1H9Z6"/>
<sequence>MFNRTAASLRAAHHRSDAAFNADNVSEEPTSPTLAQRLKTTDLQCLNSVPNPLPSTLPADTAEPTIPTIIHQQGSILSDDHGSMYTMHPPAPPAGPLRSIRRPRRRAASSLQLTWDDIVSTPRRFRHLQTFHVPAQVLPSEVLTNVVRGEGYDIRLDPSRSLVPSATATAAVRGIGMEEEEEEEWDGVVGSYCARIYARDGAAKQPEETVLQQPMEVGTAAVGESSCLIFAE</sequence>
<reference evidence="2" key="1">
    <citation type="submission" date="2017-05" db="EMBL/GenBank/DDBJ databases">
        <authorList>
            <person name="Song R."/>
            <person name="Chenine A.L."/>
            <person name="Ruprecht R.M."/>
        </authorList>
    </citation>
    <scope>NUCLEOTIDE SEQUENCE [LARGE SCALE GENOMIC DNA]</scope>
</reference>
<protein>
    <submittedName>
        <fullName evidence="1">Uncharacterized protein</fullName>
    </submittedName>
</protein>
<gene>
    <name evidence="1" type="ORF">ZT1E4_G11930</name>
</gene>
<dbReference type="Proteomes" id="UP000245764">
    <property type="component" value="Chromosome 20"/>
</dbReference>
<proteinExistence type="predicted"/>